<dbReference type="Pfam" id="PF02472">
    <property type="entry name" value="ExbD"/>
    <property type="match status" value="1"/>
</dbReference>
<dbReference type="NCBIfam" id="TIGR02801">
    <property type="entry name" value="tolR"/>
    <property type="match status" value="1"/>
</dbReference>
<dbReference type="GO" id="GO:0005886">
    <property type="term" value="C:plasma membrane"/>
    <property type="evidence" value="ECO:0007669"/>
    <property type="project" value="UniProtKB-SubCell"/>
</dbReference>
<dbReference type="RefSeq" id="WP_263541336.1">
    <property type="nucleotide sequence ID" value="NZ_JAOVZO020000020.1"/>
</dbReference>
<dbReference type="EMBL" id="JAOVZO020000020">
    <property type="protein sequence ID" value="MDC8015789.1"/>
    <property type="molecule type" value="Genomic_DNA"/>
</dbReference>
<evidence type="ECO:0000313" key="12">
    <source>
        <dbReference type="Proteomes" id="UP001139971"/>
    </source>
</evidence>
<evidence type="ECO:0000256" key="1">
    <source>
        <dbReference type="ARBA" id="ARBA00004162"/>
    </source>
</evidence>
<evidence type="ECO:0000256" key="9">
    <source>
        <dbReference type="ARBA" id="ARBA00023306"/>
    </source>
</evidence>
<dbReference type="HAMAP" id="MF_02203">
    <property type="entry name" value="TolR"/>
    <property type="match status" value="1"/>
</dbReference>
<protein>
    <recommendedName>
        <fullName evidence="10">Tol-Pal system protein TolR</fullName>
    </recommendedName>
</protein>
<dbReference type="PANTHER" id="PTHR30558">
    <property type="entry name" value="EXBD MEMBRANE COMPONENT OF PMF-DRIVEN MACROMOLECULE IMPORT SYSTEM"/>
    <property type="match status" value="1"/>
</dbReference>
<comment type="caution">
    <text evidence="11">The sequence shown here is derived from an EMBL/GenBank/DDBJ whole genome shotgun (WGS) entry which is preliminary data.</text>
</comment>
<dbReference type="GO" id="GO:0022857">
    <property type="term" value="F:transmembrane transporter activity"/>
    <property type="evidence" value="ECO:0007669"/>
    <property type="project" value="InterPro"/>
</dbReference>
<name>A0A9X3YP35_9GAMM</name>
<comment type="subcellular location">
    <subcellularLocation>
        <location evidence="10">Cell inner membrane</location>
        <topology evidence="10">Single-pass membrane protein</topology>
    </subcellularLocation>
    <subcellularLocation>
        <location evidence="1">Cell membrane</location>
        <topology evidence="1">Single-pass membrane protein</topology>
    </subcellularLocation>
</comment>
<comment type="subunit">
    <text evidence="10">The Tol-Pal system is composed of five core proteins: the inner membrane proteins TolA, TolQ and TolR, the periplasmic protein TolB and the outer membrane protein Pal. They form a network linking the inner and outer membranes and the peptidoglycan layer.</text>
</comment>
<evidence type="ECO:0000256" key="10">
    <source>
        <dbReference type="HAMAP-Rule" id="MF_02203"/>
    </source>
</evidence>
<proteinExistence type="inferred from homology"/>
<dbReference type="InterPro" id="IPR003400">
    <property type="entry name" value="ExbD"/>
</dbReference>
<keyword evidence="4 10" id="KW-0997">Cell inner membrane</keyword>
<evidence type="ECO:0000256" key="3">
    <source>
        <dbReference type="ARBA" id="ARBA00022475"/>
    </source>
</evidence>
<keyword evidence="6 10" id="KW-0812">Transmembrane</keyword>
<dbReference type="GO" id="GO:0015031">
    <property type="term" value="P:protein transport"/>
    <property type="evidence" value="ECO:0007669"/>
    <property type="project" value="InterPro"/>
</dbReference>
<evidence type="ECO:0000256" key="4">
    <source>
        <dbReference type="ARBA" id="ARBA00022519"/>
    </source>
</evidence>
<evidence type="ECO:0000256" key="6">
    <source>
        <dbReference type="ARBA" id="ARBA00022692"/>
    </source>
</evidence>
<organism evidence="11 12">
    <name type="scientific">Tahibacter soli</name>
    <dbReference type="NCBI Taxonomy" id="2983605"/>
    <lineage>
        <taxon>Bacteria</taxon>
        <taxon>Pseudomonadati</taxon>
        <taxon>Pseudomonadota</taxon>
        <taxon>Gammaproteobacteria</taxon>
        <taxon>Lysobacterales</taxon>
        <taxon>Rhodanobacteraceae</taxon>
        <taxon>Tahibacter</taxon>
    </lineage>
</organism>
<dbReference type="AlphaFoldDB" id="A0A9X3YP35"/>
<keyword evidence="12" id="KW-1185">Reference proteome</keyword>
<evidence type="ECO:0000256" key="7">
    <source>
        <dbReference type="ARBA" id="ARBA00022989"/>
    </source>
</evidence>
<evidence type="ECO:0000313" key="11">
    <source>
        <dbReference type="EMBL" id="MDC8015789.1"/>
    </source>
</evidence>
<dbReference type="PANTHER" id="PTHR30558:SF7">
    <property type="entry name" value="TOL-PAL SYSTEM PROTEIN TOLR"/>
    <property type="match status" value="1"/>
</dbReference>
<keyword evidence="9 10" id="KW-0131">Cell cycle</keyword>
<comment type="similarity">
    <text evidence="2 10">Belongs to the ExbD/TolR family.</text>
</comment>
<gene>
    <name evidence="10 11" type="primary">tolR</name>
    <name evidence="11" type="ORF">OD750_024950</name>
</gene>
<evidence type="ECO:0000256" key="5">
    <source>
        <dbReference type="ARBA" id="ARBA00022618"/>
    </source>
</evidence>
<accession>A0A9X3YP35</accession>
<reference evidence="11" key="1">
    <citation type="submission" date="2023-02" db="EMBL/GenBank/DDBJ databases">
        <title>Tahibacter soli sp. nov. isolated from soil.</title>
        <authorList>
            <person name="Baek J.H."/>
            <person name="Lee J.K."/>
            <person name="Choi D.G."/>
            <person name="Jeon C.O."/>
        </authorList>
    </citation>
    <scope>NUCLEOTIDE SEQUENCE</scope>
    <source>
        <strain evidence="11">BL</strain>
    </source>
</reference>
<keyword evidence="7 10" id="KW-1133">Transmembrane helix</keyword>
<dbReference type="Gene3D" id="3.30.420.270">
    <property type="match status" value="1"/>
</dbReference>
<dbReference type="InterPro" id="IPR014168">
    <property type="entry name" value="Tol-Pal_TolR"/>
</dbReference>
<feature type="transmembrane region" description="Helical" evidence="10">
    <location>
        <begin position="21"/>
        <end position="40"/>
    </location>
</feature>
<dbReference type="Proteomes" id="UP001139971">
    <property type="component" value="Unassembled WGS sequence"/>
</dbReference>
<evidence type="ECO:0000256" key="8">
    <source>
        <dbReference type="ARBA" id="ARBA00023136"/>
    </source>
</evidence>
<dbReference type="GO" id="GO:0051301">
    <property type="term" value="P:cell division"/>
    <property type="evidence" value="ECO:0007669"/>
    <property type="project" value="UniProtKB-UniRule"/>
</dbReference>
<evidence type="ECO:0000256" key="2">
    <source>
        <dbReference type="ARBA" id="ARBA00005811"/>
    </source>
</evidence>
<keyword evidence="8 10" id="KW-0472">Membrane</keyword>
<sequence length="146" mass="16200">MHHPTYRRKRKKLKADINVVPYIDVMLVLLIIFMVTAPLLNLGVDIELPASQAKSIQVDKDPAVVSVDRDGKLYLTLPKAPREAIDETKLKAMVTAFVNQNPKVPVYVAGDGKVEYQKIYDAMVLLQQAGVPKVGLMSQPPPEPAR</sequence>
<keyword evidence="3 10" id="KW-1003">Cell membrane</keyword>
<keyword evidence="5 10" id="KW-0132">Cell division</keyword>
<comment type="function">
    <text evidence="10">Part of the Tol-Pal system, which plays a role in outer membrane invagination during cell division and is important for maintaining outer membrane integrity.</text>
</comment>